<dbReference type="EMBL" id="CP003098">
    <property type="protein sequence ID" value="AET31782.1"/>
    <property type="molecule type" value="Genomic_DNA"/>
</dbReference>
<dbReference type="KEGG" id="pyr:P186_0327"/>
<reference evidence="2 3" key="1">
    <citation type="journal article" date="2012" name="J. Bacteriol.">
        <title>Complete genome sequence of strain 1860, a crenarchaeon of the genus pyrobaculum able to grow with various electron acceptors.</title>
        <authorList>
            <person name="Mardanov A.V."/>
            <person name="Gumerov V.M."/>
            <person name="Slobodkina G.B."/>
            <person name="Beletsky A.V."/>
            <person name="Bonch-Osmolovskaya E.A."/>
            <person name="Ravin N.V."/>
            <person name="Skryabin K.G."/>
        </authorList>
    </citation>
    <scope>NUCLEOTIDE SEQUENCE [LARGE SCALE GENOMIC DNA]</scope>
    <source>
        <strain evidence="2 3">1860</strain>
    </source>
</reference>
<evidence type="ECO:0000313" key="2">
    <source>
        <dbReference type="EMBL" id="AET31782.1"/>
    </source>
</evidence>
<keyword evidence="3" id="KW-1185">Reference proteome</keyword>
<accession>G7VFX5</accession>
<gene>
    <name evidence="2" type="ORF">P186_0327</name>
</gene>
<dbReference type="AlphaFoldDB" id="G7VFX5"/>
<evidence type="ECO:0000256" key="1">
    <source>
        <dbReference type="SAM" id="MobiDB-lite"/>
    </source>
</evidence>
<dbReference type="Proteomes" id="UP000005867">
    <property type="component" value="Chromosome"/>
</dbReference>
<dbReference type="BioCyc" id="PSP1104324:GJSN-315-MONOMER"/>
<dbReference type="RefSeq" id="WP_014287610.1">
    <property type="nucleotide sequence ID" value="NC_016645.1"/>
</dbReference>
<proteinExistence type="predicted"/>
<organism evidence="2 3">
    <name type="scientific">Pyrobaculum ferrireducens</name>
    <dbReference type="NCBI Taxonomy" id="1104324"/>
    <lineage>
        <taxon>Archaea</taxon>
        <taxon>Thermoproteota</taxon>
        <taxon>Thermoprotei</taxon>
        <taxon>Thermoproteales</taxon>
        <taxon>Thermoproteaceae</taxon>
        <taxon>Pyrobaculum</taxon>
    </lineage>
</organism>
<feature type="region of interest" description="Disordered" evidence="1">
    <location>
        <begin position="1"/>
        <end position="23"/>
    </location>
</feature>
<dbReference type="GeneID" id="74305724"/>
<evidence type="ECO:0000313" key="3">
    <source>
        <dbReference type="Proteomes" id="UP000005867"/>
    </source>
</evidence>
<dbReference type="HOGENOM" id="CLU_3210893_0_0_2"/>
<protein>
    <submittedName>
        <fullName evidence="2">Uncharacterized protein</fullName>
    </submittedName>
</protein>
<name>G7VFX5_9CREN</name>
<dbReference type="STRING" id="1104324.P186_0327"/>
<feature type="compositionally biased region" description="Polar residues" evidence="1">
    <location>
        <begin position="1"/>
        <end position="16"/>
    </location>
</feature>
<sequence length="44" mass="4393">MRSESRGFTTPASTPYASPGGACGGRLQLLAGAADSAVERARPA</sequence>